<name>K0TAC5_THAOC</name>
<dbReference type="Proteomes" id="UP000266841">
    <property type="component" value="Unassembled WGS sequence"/>
</dbReference>
<evidence type="ECO:0000313" key="3">
    <source>
        <dbReference type="Proteomes" id="UP000266841"/>
    </source>
</evidence>
<reference evidence="2 3" key="1">
    <citation type="journal article" date="2012" name="Genome Biol.">
        <title>Genome and low-iron response of an oceanic diatom adapted to chronic iron limitation.</title>
        <authorList>
            <person name="Lommer M."/>
            <person name="Specht M."/>
            <person name="Roy A.S."/>
            <person name="Kraemer L."/>
            <person name="Andreson R."/>
            <person name="Gutowska M.A."/>
            <person name="Wolf J."/>
            <person name="Bergner S.V."/>
            <person name="Schilhabel M.B."/>
            <person name="Klostermeier U.C."/>
            <person name="Beiko R.G."/>
            <person name="Rosenstiel P."/>
            <person name="Hippler M."/>
            <person name="Laroche J."/>
        </authorList>
    </citation>
    <scope>NUCLEOTIDE SEQUENCE [LARGE SCALE GENOMIC DNA]</scope>
    <source>
        <strain evidence="2 3">CCMP1005</strain>
    </source>
</reference>
<dbReference type="EMBL" id="AGNL01003628">
    <property type="protein sequence ID" value="EJK74475.1"/>
    <property type="molecule type" value="Genomic_DNA"/>
</dbReference>
<accession>K0TAC5</accession>
<protein>
    <submittedName>
        <fullName evidence="2">Uncharacterized protein</fullName>
    </submittedName>
</protein>
<feature type="region of interest" description="Disordered" evidence="1">
    <location>
        <begin position="1"/>
        <end position="20"/>
    </location>
</feature>
<organism evidence="2 3">
    <name type="scientific">Thalassiosira oceanica</name>
    <name type="common">Marine diatom</name>
    <dbReference type="NCBI Taxonomy" id="159749"/>
    <lineage>
        <taxon>Eukaryota</taxon>
        <taxon>Sar</taxon>
        <taxon>Stramenopiles</taxon>
        <taxon>Ochrophyta</taxon>
        <taxon>Bacillariophyta</taxon>
        <taxon>Coscinodiscophyceae</taxon>
        <taxon>Thalassiosirophycidae</taxon>
        <taxon>Thalassiosirales</taxon>
        <taxon>Thalassiosiraceae</taxon>
        <taxon>Thalassiosira</taxon>
    </lineage>
</organism>
<evidence type="ECO:0000256" key="1">
    <source>
        <dbReference type="SAM" id="MobiDB-lite"/>
    </source>
</evidence>
<feature type="region of interest" description="Disordered" evidence="1">
    <location>
        <begin position="45"/>
        <end position="83"/>
    </location>
</feature>
<dbReference type="AlphaFoldDB" id="K0TAC5"/>
<proteinExistence type="predicted"/>
<sequence>MVSALSSVDVETADSQSSSVGDGVMGCVCDVVSYLLSNKFITKTKTRPHAARRDSGGGGQQRQHESRSGVKDRGRRGLDSRGSVVARTGPRLGVIPQSRRAAGCAHSDDLGSRRGASINCRHGNDTLYLFEAVSDFECLGAVDDHAWGPEVDNSWQGDGWRQFPVAHFMLTSTLVDCCATSNFLIDFLFSVNKEV</sequence>
<gene>
    <name evidence="2" type="ORF">THAOC_03842</name>
</gene>
<feature type="compositionally biased region" description="Basic and acidic residues" evidence="1">
    <location>
        <begin position="62"/>
        <end position="79"/>
    </location>
</feature>
<comment type="caution">
    <text evidence="2">The sequence shown here is derived from an EMBL/GenBank/DDBJ whole genome shotgun (WGS) entry which is preliminary data.</text>
</comment>
<keyword evidence="3" id="KW-1185">Reference proteome</keyword>
<feature type="non-terminal residue" evidence="2">
    <location>
        <position position="195"/>
    </location>
</feature>
<evidence type="ECO:0000313" key="2">
    <source>
        <dbReference type="EMBL" id="EJK74475.1"/>
    </source>
</evidence>